<dbReference type="EMBL" id="JBHUGS010000005">
    <property type="protein sequence ID" value="MFD1952568.1"/>
    <property type="molecule type" value="Genomic_DNA"/>
</dbReference>
<feature type="transmembrane region" description="Helical" evidence="1">
    <location>
        <begin position="338"/>
        <end position="356"/>
    </location>
</feature>
<keyword evidence="3" id="KW-1185">Reference proteome</keyword>
<evidence type="ECO:0000313" key="3">
    <source>
        <dbReference type="Proteomes" id="UP001597400"/>
    </source>
</evidence>
<dbReference type="Gene3D" id="3.90.550.10">
    <property type="entry name" value="Spore Coat Polysaccharide Biosynthesis Protein SpsA, Chain A"/>
    <property type="match status" value="1"/>
</dbReference>
<dbReference type="CDD" id="cd06438">
    <property type="entry name" value="EpsO_like"/>
    <property type="match status" value="1"/>
</dbReference>
<dbReference type="RefSeq" id="WP_380931581.1">
    <property type="nucleotide sequence ID" value="NZ_JBHUGS010000005.1"/>
</dbReference>
<dbReference type="InterPro" id="IPR029044">
    <property type="entry name" value="Nucleotide-diphossugar_trans"/>
</dbReference>
<organism evidence="2 3">
    <name type="scientific">Sphingomonas arantia</name>
    <dbReference type="NCBI Taxonomy" id="1460676"/>
    <lineage>
        <taxon>Bacteria</taxon>
        <taxon>Pseudomonadati</taxon>
        <taxon>Pseudomonadota</taxon>
        <taxon>Alphaproteobacteria</taxon>
        <taxon>Sphingomonadales</taxon>
        <taxon>Sphingomonadaceae</taxon>
        <taxon>Sphingomonas</taxon>
    </lineage>
</organism>
<accession>A0ABW4U4N9</accession>
<proteinExistence type="predicted"/>
<dbReference type="InterPro" id="IPR050256">
    <property type="entry name" value="Glycosyltransferase_2"/>
</dbReference>
<keyword evidence="1" id="KW-1133">Transmembrane helix</keyword>
<name>A0ABW4U4N9_9SPHN</name>
<gene>
    <name evidence="2" type="ORF">ACFSGX_17455</name>
</gene>
<evidence type="ECO:0000313" key="2">
    <source>
        <dbReference type="EMBL" id="MFD1952568.1"/>
    </source>
</evidence>
<keyword evidence="1" id="KW-0812">Transmembrane</keyword>
<dbReference type="PANTHER" id="PTHR48090:SF6">
    <property type="entry name" value="SLR5056 PROTEIN"/>
    <property type="match status" value="1"/>
</dbReference>
<protein>
    <submittedName>
        <fullName evidence="2">Glycosyltransferase family 2 protein</fullName>
    </submittedName>
</protein>
<dbReference type="SUPFAM" id="SSF53448">
    <property type="entry name" value="Nucleotide-diphospho-sugar transferases"/>
    <property type="match status" value="1"/>
</dbReference>
<dbReference type="Pfam" id="PF13641">
    <property type="entry name" value="Glyco_tranf_2_3"/>
    <property type="match status" value="1"/>
</dbReference>
<reference evidence="3" key="1">
    <citation type="journal article" date="2019" name="Int. J. Syst. Evol. Microbiol.">
        <title>The Global Catalogue of Microorganisms (GCM) 10K type strain sequencing project: providing services to taxonomists for standard genome sequencing and annotation.</title>
        <authorList>
            <consortium name="The Broad Institute Genomics Platform"/>
            <consortium name="The Broad Institute Genome Sequencing Center for Infectious Disease"/>
            <person name="Wu L."/>
            <person name="Ma J."/>
        </authorList>
    </citation>
    <scope>NUCLEOTIDE SEQUENCE [LARGE SCALE GENOMIC DNA]</scope>
    <source>
        <strain evidence="3">CGMCC 1.12702</strain>
    </source>
</reference>
<sequence>MPIKTASVGTSVLTALAWLLAGIAAWPMTVVIVECLAGLRDPAGTFPDAASDPPPFVVLVPAHDEAAGIGPVLTAIHAELRPCDRVLVVADNCTDATATIARAAGADVVERTAPGLRGKAYALAFGRDRIAADPPAIVLLVDADCRPLPGALRRLAASAARHDAAVQGRYLLDPPATAGAAVRISAFAFMVRNMVRQRGLDRIAGTAQLQGSGMAMPWRIFSTAPLATASLVEDMKLGLDLALSGETVRFADDARFLAATASLTATATQRTRWEQGMLATATAYLPRLIAAGLARRPALLLIAADLSVPPLALLAALVGATLLVLGLVGVIGSSAAPFLFLLTVGCLFAGVLALVWSRFGRAVLPPRMIADLLGYVAWKQPIYLRLLRRREHSWIRTSREP</sequence>
<evidence type="ECO:0000256" key="1">
    <source>
        <dbReference type="SAM" id="Phobius"/>
    </source>
</evidence>
<dbReference type="Proteomes" id="UP001597400">
    <property type="component" value="Unassembled WGS sequence"/>
</dbReference>
<feature type="transmembrane region" description="Helical" evidence="1">
    <location>
        <begin position="311"/>
        <end position="331"/>
    </location>
</feature>
<keyword evidence="1" id="KW-0472">Membrane</keyword>
<comment type="caution">
    <text evidence="2">The sequence shown here is derived from an EMBL/GenBank/DDBJ whole genome shotgun (WGS) entry which is preliminary data.</text>
</comment>
<dbReference type="PANTHER" id="PTHR48090">
    <property type="entry name" value="UNDECAPRENYL-PHOSPHATE 4-DEOXY-4-FORMAMIDO-L-ARABINOSE TRANSFERASE-RELATED"/>
    <property type="match status" value="1"/>
</dbReference>